<evidence type="ECO:0000256" key="4">
    <source>
        <dbReference type="SAM" id="Phobius"/>
    </source>
</evidence>
<dbReference type="InterPro" id="IPR025202">
    <property type="entry name" value="PLD-like_dom"/>
</dbReference>
<dbReference type="Pfam" id="PF13091">
    <property type="entry name" value="PLDc_2"/>
    <property type="match status" value="1"/>
</dbReference>
<dbReference type="EMBL" id="CP002590">
    <property type="protein sequence ID" value="AEA11842.1"/>
    <property type="molecule type" value="Genomic_DNA"/>
</dbReference>
<dbReference type="HOGENOM" id="CLU_066800_0_0_2"/>
<dbReference type="AlphaFoldDB" id="F2L2Q4"/>
<keyword evidence="2" id="KW-0442">Lipid degradation</keyword>
<evidence type="ECO:0000256" key="3">
    <source>
        <dbReference type="ARBA" id="ARBA00023098"/>
    </source>
</evidence>
<keyword evidence="4" id="KW-1133">Transmembrane helix</keyword>
<protein>
    <submittedName>
        <fullName evidence="6">DNA endonuclease, putative</fullName>
    </submittedName>
</protein>
<evidence type="ECO:0000313" key="6">
    <source>
        <dbReference type="EMBL" id="AEA11842.1"/>
    </source>
</evidence>
<feature type="domain" description="PLD phosphodiesterase" evidence="5">
    <location>
        <begin position="108"/>
        <end position="135"/>
    </location>
</feature>
<dbReference type="GO" id="GO:0016891">
    <property type="term" value="F:RNA endonuclease activity producing 5'-phosphomonoesters, hydrolytic mechanism"/>
    <property type="evidence" value="ECO:0007669"/>
    <property type="project" value="TreeGrafter"/>
</dbReference>
<dbReference type="SUPFAM" id="SSF56024">
    <property type="entry name" value="Phospholipase D/nuclease"/>
    <property type="match status" value="2"/>
</dbReference>
<dbReference type="PANTHER" id="PTHR43856">
    <property type="entry name" value="CARDIOLIPIN HYDROLASE"/>
    <property type="match status" value="1"/>
</dbReference>
<dbReference type="PANTHER" id="PTHR43856:SF1">
    <property type="entry name" value="MITOCHONDRIAL CARDIOLIPIN HYDROLASE"/>
    <property type="match status" value="1"/>
</dbReference>
<dbReference type="InterPro" id="IPR051406">
    <property type="entry name" value="PLD_domain"/>
</dbReference>
<dbReference type="STRING" id="999630.TUZN_0345"/>
<organism evidence="6 7">
    <name type="scientific">Thermoproteus uzoniensis (strain 768-20)</name>
    <dbReference type="NCBI Taxonomy" id="999630"/>
    <lineage>
        <taxon>Archaea</taxon>
        <taxon>Thermoproteota</taxon>
        <taxon>Thermoprotei</taxon>
        <taxon>Thermoproteales</taxon>
        <taxon>Thermoproteaceae</taxon>
        <taxon>Thermoproteus</taxon>
    </lineage>
</organism>
<dbReference type="RefSeq" id="WP_013679178.1">
    <property type="nucleotide sequence ID" value="NC_015315.1"/>
</dbReference>
<keyword evidence="6" id="KW-0255">Endonuclease</keyword>
<keyword evidence="4" id="KW-0812">Transmembrane</keyword>
<gene>
    <name evidence="6" type="ordered locus">TUZN_0345</name>
</gene>
<dbReference type="GO" id="GO:0016042">
    <property type="term" value="P:lipid catabolic process"/>
    <property type="evidence" value="ECO:0007669"/>
    <property type="project" value="UniProtKB-KW"/>
</dbReference>
<evidence type="ECO:0000256" key="1">
    <source>
        <dbReference type="ARBA" id="ARBA00022801"/>
    </source>
</evidence>
<keyword evidence="7" id="KW-1185">Reference proteome</keyword>
<dbReference type="OrthoDB" id="42630at2157"/>
<name>F2L2Q4_THEU7</name>
<keyword evidence="4" id="KW-0472">Membrane</keyword>
<evidence type="ECO:0000259" key="5">
    <source>
        <dbReference type="PROSITE" id="PS50035"/>
    </source>
</evidence>
<accession>F2L2Q4</accession>
<evidence type="ECO:0000313" key="7">
    <source>
        <dbReference type="Proteomes" id="UP000008138"/>
    </source>
</evidence>
<dbReference type="KEGG" id="tuz:TUZN_0345"/>
<dbReference type="PROSITE" id="PS50035">
    <property type="entry name" value="PLD"/>
    <property type="match status" value="1"/>
</dbReference>
<proteinExistence type="predicted"/>
<keyword evidence="3" id="KW-0443">Lipid metabolism</keyword>
<dbReference type="Gene3D" id="3.30.870.10">
    <property type="entry name" value="Endonuclease Chain A"/>
    <property type="match status" value="2"/>
</dbReference>
<reference evidence="6 7" key="1">
    <citation type="journal article" date="2011" name="J. Bacteriol.">
        <title>Complete genome sequence of the thermoacidophilic crenarchaeon Thermoproteus uzoniensis 768-20.</title>
        <authorList>
            <person name="Mardanov A.V."/>
            <person name="Gumerov V.M."/>
            <person name="Beletsky A.V."/>
            <person name="Prokofeva M.I."/>
            <person name="Bonch-Osmolovskaya E.A."/>
            <person name="Ravin N.V."/>
            <person name="Skryabin K.G."/>
        </authorList>
    </citation>
    <scope>NUCLEOTIDE SEQUENCE [LARGE SCALE GENOMIC DNA]</scope>
    <source>
        <strain evidence="6 7">768-20</strain>
    </source>
</reference>
<dbReference type="Proteomes" id="UP000008138">
    <property type="component" value="Chromosome"/>
</dbReference>
<keyword evidence="6" id="KW-0540">Nuclease</keyword>
<feature type="transmembrane region" description="Helical" evidence="4">
    <location>
        <begin position="318"/>
        <end position="338"/>
    </location>
</feature>
<keyword evidence="1" id="KW-0378">Hydrolase</keyword>
<dbReference type="GeneID" id="10359891"/>
<reference key="2">
    <citation type="submission" date="2011-03" db="EMBL/GenBank/DDBJ databases">
        <title>Complete genome sequence of the thermoacidophilic crenarchaeon Thermoproteus uzoniensis 768-20.</title>
        <authorList>
            <person name="Mardanov A.V."/>
            <person name="Gumerov V.M."/>
            <person name="Beletsky A.V."/>
            <person name="Prokofeva M.I."/>
            <person name="Bonch-Osmolovskaya E.A."/>
            <person name="Ravin N.V."/>
            <person name="Skryabin K.G."/>
        </authorList>
    </citation>
    <scope>NUCLEOTIDE SEQUENCE</scope>
    <source>
        <strain>768-20</strain>
    </source>
</reference>
<dbReference type="SMART" id="SM00155">
    <property type="entry name" value="PLDc"/>
    <property type="match status" value="2"/>
</dbReference>
<dbReference type="InterPro" id="IPR001736">
    <property type="entry name" value="PLipase_D/transphosphatidylase"/>
</dbReference>
<sequence length="347" mass="36829">MRLAAALILFVPIVAAQALNLCPNAVVVGPQNSTAILGYISKAQKAVYIEAYALTWRELAQTLASLAQRGVQVYVVLSGNVYGGIPTTEKQLVDYLKNNGVNVAYNYDFKFVHSKAFVVDNKTVIIGSINPTYSGVTSDLGLAVVVQNSTLAREIAAVILNDFNGVYPSYNYTGVVISPINSYRYLSWLLQQRGKAYAAVEEIYESSGLADALMSKAALALARVTDVPGVQTVDGLTAKVIVVGDYVYVGSINLSGNSIRNNRELGLLLRCPSLAAAAIGLIKQWAGTAATRPASTTTYRSSATASTTPAAQIGAPQLSNLLALLLAILLALAILSAGGRRRRKRKA</sequence>
<evidence type="ECO:0000256" key="2">
    <source>
        <dbReference type="ARBA" id="ARBA00022963"/>
    </source>
</evidence>
<dbReference type="eggNOG" id="arCOG02041">
    <property type="taxonomic scope" value="Archaea"/>
</dbReference>